<reference evidence="2 4" key="3">
    <citation type="submission" date="2017-10" db="EMBL/GenBank/DDBJ databases">
        <title>Genome analyses suggest a sexual origin of heterokaryosis in a supposedly ancient asexual fungus.</title>
        <authorList>
            <person name="Corradi N."/>
            <person name="Sedzielewska K."/>
            <person name="Noel J."/>
            <person name="Charron P."/>
            <person name="Farinelli L."/>
            <person name="Marton T."/>
            <person name="Kruger M."/>
            <person name="Pelin A."/>
            <person name="Brachmann A."/>
            <person name="Corradi N."/>
        </authorList>
    </citation>
    <scope>NUCLEOTIDE SEQUENCE [LARGE SCALE GENOMIC DNA]</scope>
    <source>
        <strain evidence="2 4">A1</strain>
    </source>
</reference>
<dbReference type="VEuPathDB" id="FungiDB:RhiirA1_437584"/>
<accession>A0A2I1E7B8</accession>
<evidence type="ECO:0000313" key="3">
    <source>
        <dbReference type="EMBL" id="PKK73998.1"/>
    </source>
</evidence>
<name>A0A2I1E7B8_9GLOM</name>
<dbReference type="OrthoDB" id="2324972at2759"/>
<dbReference type="Proteomes" id="UP000233469">
    <property type="component" value="Unassembled WGS sequence"/>
</dbReference>
<dbReference type="VEuPathDB" id="FungiDB:RhiirFUN_010838"/>
<feature type="transmembrane region" description="Helical" evidence="1">
    <location>
        <begin position="246"/>
        <end position="264"/>
    </location>
</feature>
<feature type="transmembrane region" description="Helical" evidence="1">
    <location>
        <begin position="276"/>
        <end position="299"/>
    </location>
</feature>
<proteinExistence type="predicted"/>
<dbReference type="AlphaFoldDB" id="A0A2I1E7B8"/>
<dbReference type="EMBL" id="LLXL01000333">
    <property type="protein sequence ID" value="PKK73998.1"/>
    <property type="molecule type" value="Genomic_DNA"/>
</dbReference>
<organism evidence="3 5">
    <name type="scientific">Rhizophagus irregularis</name>
    <dbReference type="NCBI Taxonomy" id="588596"/>
    <lineage>
        <taxon>Eukaryota</taxon>
        <taxon>Fungi</taxon>
        <taxon>Fungi incertae sedis</taxon>
        <taxon>Mucoromycota</taxon>
        <taxon>Glomeromycotina</taxon>
        <taxon>Glomeromycetes</taxon>
        <taxon>Glomerales</taxon>
        <taxon>Glomeraceae</taxon>
        <taxon>Rhizophagus</taxon>
    </lineage>
</organism>
<evidence type="ECO:0000313" key="5">
    <source>
        <dbReference type="Proteomes" id="UP000233469"/>
    </source>
</evidence>
<reference evidence="4 5" key="2">
    <citation type="submission" date="2017-10" db="EMBL/GenBank/DDBJ databases">
        <title>Extensive intraspecific genome diversity in a model arbuscular mycorrhizal fungus.</title>
        <authorList>
            <person name="Chen E.C.H."/>
            <person name="Morin E."/>
            <person name="Baudet D."/>
            <person name="Noel J."/>
            <person name="Ndikumana S."/>
            <person name="Charron P."/>
            <person name="St-Onge C."/>
            <person name="Giorgi J."/>
            <person name="Grigoriev I.V."/>
            <person name="Roux C."/>
            <person name="Martin F.M."/>
            <person name="Corradi N."/>
        </authorList>
    </citation>
    <scope>NUCLEOTIDE SEQUENCE [LARGE SCALE GENOMIC DNA]</scope>
    <source>
        <strain evidence="2 4">A1</strain>
        <strain evidence="3 5">C2</strain>
    </source>
</reference>
<evidence type="ECO:0000313" key="4">
    <source>
        <dbReference type="Proteomes" id="UP000232688"/>
    </source>
</evidence>
<evidence type="ECO:0000313" key="2">
    <source>
        <dbReference type="EMBL" id="PKC73396.1"/>
    </source>
</evidence>
<keyword evidence="1" id="KW-0472">Membrane</keyword>
<feature type="transmembrane region" description="Helical" evidence="1">
    <location>
        <begin position="214"/>
        <end position="234"/>
    </location>
</feature>
<sequence>MTTGEDSLTKLIRTLQDPAPQYVLGCIPAIATIGAAPDKGLTNKLLWILRCLGCPFTGLFYACGICNDPITMSTYWLTSEHFMKDGKKLPYRPFGHYHTIKIADEQAEVIKLLKECIAESSALDRLSSLASAYYILLGIFSGLTKAIRIGPCTGEDWPYLPLALAWTFPAIYKRVSGGRMVVKDPRDRLKDMHVVVHDLNFHESHKRSAQVAQIMIILLFSIVIPWTSVLLSYFTRPIGYGCRGKYLTILSSIWTFNSFIAYISHILGEKSIEGNIFIHGWFCLCGVIISILLFLLGLLSHTRSWWTDLFGKNCDVTCIDT</sequence>
<reference evidence="3 5" key="1">
    <citation type="submission" date="2016-04" db="EMBL/GenBank/DDBJ databases">
        <title>Genome analyses suggest a sexual origin of heterokaryosis in a supposedly ancient asexual fungus.</title>
        <authorList>
            <person name="Ropars J."/>
            <person name="Sedzielewska K."/>
            <person name="Noel J."/>
            <person name="Charron P."/>
            <person name="Farinelli L."/>
            <person name="Marton T."/>
            <person name="Kruger M."/>
            <person name="Pelin A."/>
            <person name="Brachmann A."/>
            <person name="Corradi N."/>
        </authorList>
    </citation>
    <scope>NUCLEOTIDE SEQUENCE [LARGE SCALE GENOMIC DNA]</scope>
    <source>
        <strain evidence="3 5">C2</strain>
    </source>
</reference>
<dbReference type="EMBL" id="LLXH01000087">
    <property type="protein sequence ID" value="PKC73396.1"/>
    <property type="molecule type" value="Genomic_DNA"/>
</dbReference>
<gene>
    <name evidence="2" type="ORF">RhiirA1_437584</name>
    <name evidence="3" type="ORF">RhiirC2_822084</name>
</gene>
<comment type="caution">
    <text evidence="3">The sequence shown here is derived from an EMBL/GenBank/DDBJ whole genome shotgun (WGS) entry which is preliminary data.</text>
</comment>
<dbReference type="Proteomes" id="UP000232688">
    <property type="component" value="Unassembled WGS sequence"/>
</dbReference>
<evidence type="ECO:0000256" key="1">
    <source>
        <dbReference type="SAM" id="Phobius"/>
    </source>
</evidence>
<protein>
    <submittedName>
        <fullName evidence="3">Uncharacterized protein</fullName>
    </submittedName>
</protein>
<keyword evidence="1" id="KW-0812">Transmembrane</keyword>
<keyword evidence="1" id="KW-1133">Transmembrane helix</keyword>
<dbReference type="VEuPathDB" id="FungiDB:FUN_011929"/>